<dbReference type="AlphaFoldDB" id="A0AAV4VTM7"/>
<organism evidence="1 2">
    <name type="scientific">Caerostris extrusa</name>
    <name type="common">Bark spider</name>
    <name type="synonym">Caerostris bankana</name>
    <dbReference type="NCBI Taxonomy" id="172846"/>
    <lineage>
        <taxon>Eukaryota</taxon>
        <taxon>Metazoa</taxon>
        <taxon>Ecdysozoa</taxon>
        <taxon>Arthropoda</taxon>
        <taxon>Chelicerata</taxon>
        <taxon>Arachnida</taxon>
        <taxon>Araneae</taxon>
        <taxon>Araneomorphae</taxon>
        <taxon>Entelegynae</taxon>
        <taxon>Araneoidea</taxon>
        <taxon>Araneidae</taxon>
        <taxon>Caerostris</taxon>
    </lineage>
</organism>
<accession>A0AAV4VTM7</accession>
<name>A0AAV4VTM7_CAEEX</name>
<comment type="caution">
    <text evidence="1">The sequence shown here is derived from an EMBL/GenBank/DDBJ whole genome shotgun (WGS) entry which is preliminary data.</text>
</comment>
<protein>
    <submittedName>
        <fullName evidence="1">Uncharacterized protein</fullName>
    </submittedName>
</protein>
<evidence type="ECO:0000313" key="1">
    <source>
        <dbReference type="EMBL" id="GIY73667.1"/>
    </source>
</evidence>
<evidence type="ECO:0000313" key="2">
    <source>
        <dbReference type="Proteomes" id="UP001054945"/>
    </source>
</evidence>
<proteinExistence type="predicted"/>
<gene>
    <name evidence="1" type="ORF">CEXT_559731</name>
</gene>
<reference evidence="1 2" key="1">
    <citation type="submission" date="2021-06" db="EMBL/GenBank/DDBJ databases">
        <title>Caerostris extrusa draft genome.</title>
        <authorList>
            <person name="Kono N."/>
            <person name="Arakawa K."/>
        </authorList>
    </citation>
    <scope>NUCLEOTIDE SEQUENCE [LARGE SCALE GENOMIC DNA]</scope>
</reference>
<dbReference type="EMBL" id="BPLR01015113">
    <property type="protein sequence ID" value="GIY73667.1"/>
    <property type="molecule type" value="Genomic_DNA"/>
</dbReference>
<keyword evidence="2" id="KW-1185">Reference proteome</keyword>
<sequence>MYMNVTRRKENVLHKTDRRDDCDLGYADDRGFCRGKANVLLMMSVEIPEPCRNRSGSKFCDPPRNGNHR</sequence>
<dbReference type="Proteomes" id="UP001054945">
    <property type="component" value="Unassembled WGS sequence"/>
</dbReference>